<sequence length="97" mass="11267">MIIMILKELLEHFDIDVDLPDYLLNQRFNEVFLDGDLTIKDNAFQIAVTTRQDVTHNMFINPDSEFPVTILSELPNGRLNGMKFPQREHVGIPIDRL</sequence>
<organism evidence="1 2">
    <name type="scientific">Methanobrevibacter thaueri</name>
    <dbReference type="NCBI Taxonomy" id="190975"/>
    <lineage>
        <taxon>Archaea</taxon>
        <taxon>Methanobacteriati</taxon>
        <taxon>Methanobacteriota</taxon>
        <taxon>Methanomada group</taxon>
        <taxon>Methanobacteria</taxon>
        <taxon>Methanobacteriales</taxon>
        <taxon>Methanobacteriaceae</taxon>
        <taxon>Methanobrevibacter</taxon>
    </lineage>
</organism>
<gene>
    <name evidence="1" type="ORF">MBBTH_01980</name>
</gene>
<evidence type="ECO:0000313" key="1">
    <source>
        <dbReference type="EMBL" id="PWB88054.1"/>
    </source>
</evidence>
<comment type="caution">
    <text evidence="1">The sequence shown here is derived from an EMBL/GenBank/DDBJ whole genome shotgun (WGS) entry which is preliminary data.</text>
</comment>
<proteinExistence type="predicted"/>
<keyword evidence="2" id="KW-1185">Reference proteome</keyword>
<name>A0A315XQ59_9EURY</name>
<reference evidence="1 2" key="1">
    <citation type="submission" date="2017-03" db="EMBL/GenBank/DDBJ databases">
        <title>Genome sequence of Methanobrevibacter thaueri.</title>
        <authorList>
            <person name="Poehlein A."/>
            <person name="Seedorf H."/>
            <person name="Daniel R."/>
        </authorList>
    </citation>
    <scope>NUCLEOTIDE SEQUENCE [LARGE SCALE GENOMIC DNA]</scope>
    <source>
        <strain evidence="1 2">DSM 11995</strain>
    </source>
</reference>
<evidence type="ECO:0000313" key="2">
    <source>
        <dbReference type="Proteomes" id="UP000251717"/>
    </source>
</evidence>
<dbReference type="Proteomes" id="UP000251717">
    <property type="component" value="Unassembled WGS sequence"/>
</dbReference>
<protein>
    <submittedName>
        <fullName evidence="1">Uncharacterized protein</fullName>
    </submittedName>
</protein>
<accession>A0A315XQ59</accession>
<dbReference type="EMBL" id="MZGS01000014">
    <property type="protein sequence ID" value="PWB88054.1"/>
    <property type="molecule type" value="Genomic_DNA"/>
</dbReference>
<dbReference type="AlphaFoldDB" id="A0A315XQ59"/>